<evidence type="ECO:0000259" key="6">
    <source>
        <dbReference type="PROSITE" id="PS51085"/>
    </source>
</evidence>
<keyword evidence="1" id="KW-0001">2Fe-2S</keyword>
<dbReference type="FunFam" id="1.10.150.120:FF:000003">
    <property type="entry name" value="Carbon monoxide dehydrogenase, small subunit"/>
    <property type="match status" value="1"/>
</dbReference>
<dbReference type="PANTHER" id="PTHR44379:SF5">
    <property type="entry name" value="OXIDOREDUCTASE WITH IRON-SULFUR SUBUNIT"/>
    <property type="match status" value="1"/>
</dbReference>
<feature type="domain" description="2Fe-2S ferredoxin-type" evidence="6">
    <location>
        <begin position="1"/>
        <end position="76"/>
    </location>
</feature>
<dbReference type="InterPro" id="IPR036884">
    <property type="entry name" value="2Fe-2S-bd_dom_sf"/>
</dbReference>
<dbReference type="FunFam" id="3.10.20.30:FF:000020">
    <property type="entry name" value="Xanthine dehydrogenase iron-sulfur subunit"/>
    <property type="match status" value="1"/>
</dbReference>
<evidence type="ECO:0000256" key="2">
    <source>
        <dbReference type="ARBA" id="ARBA00022723"/>
    </source>
</evidence>
<dbReference type="GO" id="GO:0046872">
    <property type="term" value="F:metal ion binding"/>
    <property type="evidence" value="ECO:0007669"/>
    <property type="project" value="UniProtKB-KW"/>
</dbReference>
<dbReference type="EMBL" id="PDSK01000097">
    <property type="protein sequence ID" value="PIE33515.1"/>
    <property type="molecule type" value="Genomic_DNA"/>
</dbReference>
<dbReference type="PROSITE" id="PS00197">
    <property type="entry name" value="2FE2S_FER_1"/>
    <property type="match status" value="1"/>
</dbReference>
<reference evidence="7 8" key="1">
    <citation type="submission" date="2017-10" db="EMBL/GenBank/DDBJ databases">
        <title>Novel microbial diversity and functional potential in the marine mammal oral microbiome.</title>
        <authorList>
            <person name="Dudek N.K."/>
            <person name="Sun C.L."/>
            <person name="Burstein D."/>
            <person name="Kantor R.S."/>
            <person name="Aliaga Goltsman D.S."/>
            <person name="Bik E.M."/>
            <person name="Thomas B.C."/>
            <person name="Banfield J.F."/>
            <person name="Relman D.A."/>
        </authorList>
    </citation>
    <scope>NUCLEOTIDE SEQUENCE [LARGE SCALE GENOMIC DNA]</scope>
    <source>
        <strain evidence="7">DOLJORAL78_47_16</strain>
    </source>
</reference>
<keyword evidence="2" id="KW-0479">Metal-binding</keyword>
<dbReference type="Gene3D" id="3.10.20.30">
    <property type="match status" value="1"/>
</dbReference>
<evidence type="ECO:0000313" key="7">
    <source>
        <dbReference type="EMBL" id="PIE33515.1"/>
    </source>
</evidence>
<dbReference type="InterPro" id="IPR051452">
    <property type="entry name" value="Diverse_Oxidoreductases"/>
</dbReference>
<accession>A0A2G6KD01</accession>
<dbReference type="InterPro" id="IPR002888">
    <property type="entry name" value="2Fe-2S-bd"/>
</dbReference>
<dbReference type="InterPro" id="IPR036010">
    <property type="entry name" value="2Fe-2S_ferredoxin-like_sf"/>
</dbReference>
<dbReference type="PANTHER" id="PTHR44379">
    <property type="entry name" value="OXIDOREDUCTASE WITH IRON-SULFUR SUBUNIT"/>
    <property type="match status" value="1"/>
</dbReference>
<evidence type="ECO:0000256" key="4">
    <source>
        <dbReference type="ARBA" id="ARBA00023004"/>
    </source>
</evidence>
<dbReference type="SUPFAM" id="SSF47741">
    <property type="entry name" value="CO dehydrogenase ISP C-domain like"/>
    <property type="match status" value="1"/>
</dbReference>
<keyword evidence="3" id="KW-0560">Oxidoreductase</keyword>
<keyword evidence="4" id="KW-0408">Iron</keyword>
<dbReference type="Gene3D" id="1.10.150.120">
    <property type="entry name" value="[2Fe-2S]-binding domain"/>
    <property type="match status" value="1"/>
</dbReference>
<organism evidence="7 8">
    <name type="scientific">candidate division KSB3 bacterium</name>
    <dbReference type="NCBI Taxonomy" id="2044937"/>
    <lineage>
        <taxon>Bacteria</taxon>
        <taxon>candidate division KSB3</taxon>
    </lineage>
</organism>
<dbReference type="SUPFAM" id="SSF54292">
    <property type="entry name" value="2Fe-2S ferredoxin-like"/>
    <property type="match status" value="1"/>
</dbReference>
<dbReference type="Proteomes" id="UP000230821">
    <property type="component" value="Unassembled WGS sequence"/>
</dbReference>
<gene>
    <name evidence="7" type="ORF">CSA56_11355</name>
</gene>
<dbReference type="Pfam" id="PF00111">
    <property type="entry name" value="Fer2"/>
    <property type="match status" value="1"/>
</dbReference>
<evidence type="ECO:0000313" key="8">
    <source>
        <dbReference type="Proteomes" id="UP000230821"/>
    </source>
</evidence>
<dbReference type="AlphaFoldDB" id="A0A2G6KD01"/>
<dbReference type="InterPro" id="IPR006058">
    <property type="entry name" value="2Fe2S_fd_BS"/>
</dbReference>
<proteinExistence type="predicted"/>
<dbReference type="Pfam" id="PF01799">
    <property type="entry name" value="Fer2_2"/>
    <property type="match status" value="1"/>
</dbReference>
<evidence type="ECO:0000256" key="3">
    <source>
        <dbReference type="ARBA" id="ARBA00023002"/>
    </source>
</evidence>
<name>A0A2G6KD01_9BACT</name>
<dbReference type="InterPro" id="IPR001041">
    <property type="entry name" value="2Fe-2S_ferredoxin-type"/>
</dbReference>
<dbReference type="InterPro" id="IPR012675">
    <property type="entry name" value="Beta-grasp_dom_sf"/>
</dbReference>
<sequence>MQISVRVNGESKQFQIGASDILLDVLRREGYTGVKKGCGSGDCGACTVIVNGKAVNSCMMMAAQADGKEITTIEGLSHDGKLHPLQKAFLDHSAAQCGFCIPGMILSAKAFLDETPQPTEAEVRKAILGNICRCTGYKKQVEAIMSVVESNEE</sequence>
<protein>
    <submittedName>
        <fullName evidence="7">(2Fe-2S)-binding protein</fullName>
    </submittedName>
</protein>
<dbReference type="GO" id="GO:0051537">
    <property type="term" value="F:2 iron, 2 sulfur cluster binding"/>
    <property type="evidence" value="ECO:0007669"/>
    <property type="project" value="UniProtKB-KW"/>
</dbReference>
<evidence type="ECO:0000256" key="1">
    <source>
        <dbReference type="ARBA" id="ARBA00022714"/>
    </source>
</evidence>
<dbReference type="GO" id="GO:0016491">
    <property type="term" value="F:oxidoreductase activity"/>
    <property type="evidence" value="ECO:0007669"/>
    <property type="project" value="UniProtKB-KW"/>
</dbReference>
<comment type="caution">
    <text evidence="7">The sequence shown here is derived from an EMBL/GenBank/DDBJ whole genome shotgun (WGS) entry which is preliminary data.</text>
</comment>
<keyword evidence="5" id="KW-0411">Iron-sulfur</keyword>
<evidence type="ECO:0000256" key="5">
    <source>
        <dbReference type="ARBA" id="ARBA00023014"/>
    </source>
</evidence>
<dbReference type="PROSITE" id="PS51085">
    <property type="entry name" value="2FE2S_FER_2"/>
    <property type="match status" value="1"/>
</dbReference>
<dbReference type="CDD" id="cd00207">
    <property type="entry name" value="fer2"/>
    <property type="match status" value="1"/>
</dbReference>